<dbReference type="eggNOG" id="COG5607">
    <property type="taxonomic scope" value="Bacteria"/>
</dbReference>
<dbReference type="OrthoDB" id="9777271at2"/>
<dbReference type="PROSITE" id="PS51708">
    <property type="entry name" value="CHAD"/>
    <property type="match status" value="1"/>
</dbReference>
<evidence type="ECO:0000259" key="1">
    <source>
        <dbReference type="PROSITE" id="PS51708"/>
    </source>
</evidence>
<dbReference type="STRING" id="65393.PCC7424_2718"/>
<evidence type="ECO:0000313" key="3">
    <source>
        <dbReference type="Proteomes" id="UP000002384"/>
    </source>
</evidence>
<keyword evidence="3" id="KW-1185">Reference proteome</keyword>
<reference evidence="3" key="1">
    <citation type="journal article" date="2011" name="MBio">
        <title>Novel metabolic attributes of the genus Cyanothece, comprising a group of unicellular nitrogen-fixing Cyanobacteria.</title>
        <authorList>
            <person name="Bandyopadhyay A."/>
            <person name="Elvitigala T."/>
            <person name="Welsh E."/>
            <person name="Stockel J."/>
            <person name="Liberton M."/>
            <person name="Min H."/>
            <person name="Sherman L.A."/>
            <person name="Pakrasi H.B."/>
        </authorList>
    </citation>
    <scope>NUCLEOTIDE SEQUENCE [LARGE SCALE GENOMIC DNA]</scope>
    <source>
        <strain evidence="3">PCC 7424</strain>
    </source>
</reference>
<dbReference type="AlphaFoldDB" id="B7K7T4"/>
<name>B7K7T4_GLOC7</name>
<dbReference type="KEGG" id="cyc:PCC7424_2718"/>
<dbReference type="RefSeq" id="WP_015954731.1">
    <property type="nucleotide sequence ID" value="NC_011729.1"/>
</dbReference>
<dbReference type="Pfam" id="PF05235">
    <property type="entry name" value="CHAD"/>
    <property type="match status" value="1"/>
</dbReference>
<dbReference type="EMBL" id="CP001291">
    <property type="protein sequence ID" value="ACK71130.1"/>
    <property type="molecule type" value="Genomic_DNA"/>
</dbReference>
<gene>
    <name evidence="2" type="ordered locus">PCC7424_2718</name>
</gene>
<feature type="domain" description="CHAD" evidence="1">
    <location>
        <begin position="9"/>
        <end position="311"/>
    </location>
</feature>
<protein>
    <submittedName>
        <fullName evidence="2">CHAD domain containing protein</fullName>
    </submittedName>
</protein>
<dbReference type="Proteomes" id="UP000002384">
    <property type="component" value="Chromosome"/>
</dbReference>
<accession>B7K7T4</accession>
<dbReference type="HOGENOM" id="CLU_073332_0_0_3"/>
<dbReference type="Gene3D" id="1.40.20.10">
    <property type="entry name" value="CHAD domain"/>
    <property type="match status" value="1"/>
</dbReference>
<organism evidence="2 3">
    <name type="scientific">Gloeothece citriformis (strain PCC 7424)</name>
    <name type="common">Cyanothece sp. (strain PCC 7424)</name>
    <dbReference type="NCBI Taxonomy" id="65393"/>
    <lineage>
        <taxon>Bacteria</taxon>
        <taxon>Bacillati</taxon>
        <taxon>Cyanobacteriota</taxon>
        <taxon>Cyanophyceae</taxon>
        <taxon>Oscillatoriophycideae</taxon>
        <taxon>Chroococcales</taxon>
        <taxon>Aphanothecaceae</taxon>
        <taxon>Gloeothece</taxon>
        <taxon>Gloeothece citriformis</taxon>
    </lineage>
</organism>
<dbReference type="InterPro" id="IPR007899">
    <property type="entry name" value="CHAD_dom"/>
</dbReference>
<dbReference type="PANTHER" id="PTHR39339">
    <property type="entry name" value="SLR1444 PROTEIN"/>
    <property type="match status" value="1"/>
</dbReference>
<evidence type="ECO:0000313" key="2">
    <source>
        <dbReference type="EMBL" id="ACK71130.1"/>
    </source>
</evidence>
<dbReference type="InterPro" id="IPR038186">
    <property type="entry name" value="CHAD_dom_sf"/>
</dbReference>
<dbReference type="SMART" id="SM00880">
    <property type="entry name" value="CHAD"/>
    <property type="match status" value="1"/>
</dbReference>
<proteinExistence type="predicted"/>
<dbReference type="PANTHER" id="PTHR39339:SF1">
    <property type="entry name" value="CHAD DOMAIN-CONTAINING PROTEIN"/>
    <property type="match status" value="1"/>
</dbReference>
<sequence>MTHYLEEQATTFGDWAYIAIAKHFKKILKHEDNVIQDTDPEELHQMRVGMRRLRSAMAGFAPALALPKPAKEKTVGKIAKVLGTLRDFDVLGETIKNQYQPVLPEKEQKSLDEALKVLGKKRKKAFKEVEEILNSDRYFNLKQGFQSWLENPTYQEIGQISIHNVLADLLLPQVSKLMLHPGWLMGVMTEAGEIQPSENLSSQEVETLLETEGTTLHELRKEAKRSRYNMELFTQFYGDIYQDYLTDIKSVQSVLGEIQDGFVLSEFLTEVFGKDLSKAMPKLSEIFRQTRYQKWQEWEELQHKFLNPKTRKDLHIAILQPSLVKTELEATVN</sequence>